<dbReference type="InterPro" id="IPR038063">
    <property type="entry name" value="Transpep_catalytic_dom"/>
</dbReference>
<dbReference type="Pfam" id="PF20142">
    <property type="entry name" value="Scaffold"/>
    <property type="match status" value="1"/>
</dbReference>
<protein>
    <submittedName>
        <fullName evidence="10">Murein L,D-transpeptidase</fullName>
    </submittedName>
</protein>
<feature type="domain" description="L,D-TPase catalytic" evidence="9">
    <location>
        <begin position="279"/>
        <end position="454"/>
    </location>
</feature>
<evidence type="ECO:0000313" key="10">
    <source>
        <dbReference type="EMBL" id="SUO94220.1"/>
    </source>
</evidence>
<dbReference type="GO" id="GO:0009252">
    <property type="term" value="P:peptidoglycan biosynthetic process"/>
    <property type="evidence" value="ECO:0007669"/>
    <property type="project" value="UniProtKB-UniPathway"/>
</dbReference>
<dbReference type="Gene3D" id="2.40.440.10">
    <property type="entry name" value="L,D-transpeptidase catalytic domain-like"/>
    <property type="match status" value="1"/>
</dbReference>
<dbReference type="OrthoDB" id="9778545at2"/>
<keyword evidence="8" id="KW-0732">Signal</keyword>
<keyword evidence="4 7" id="KW-0133">Cell shape</keyword>
<dbReference type="SUPFAM" id="SSF141523">
    <property type="entry name" value="L,D-transpeptidase catalytic domain-like"/>
    <property type="match status" value="1"/>
</dbReference>
<evidence type="ECO:0000313" key="11">
    <source>
        <dbReference type="Proteomes" id="UP000254601"/>
    </source>
</evidence>
<evidence type="ECO:0000256" key="8">
    <source>
        <dbReference type="SAM" id="SignalP"/>
    </source>
</evidence>
<dbReference type="InterPro" id="IPR052905">
    <property type="entry name" value="LD-transpeptidase_YkuD-like"/>
</dbReference>
<feature type="active site" description="Proton donor/acceptor" evidence="7">
    <location>
        <position position="408"/>
    </location>
</feature>
<evidence type="ECO:0000256" key="4">
    <source>
        <dbReference type="ARBA" id="ARBA00022960"/>
    </source>
</evidence>
<evidence type="ECO:0000256" key="7">
    <source>
        <dbReference type="PROSITE-ProRule" id="PRU01373"/>
    </source>
</evidence>
<dbReference type="InterPro" id="IPR045380">
    <property type="entry name" value="LD_TPept_scaffold_dom"/>
</dbReference>
<comment type="pathway">
    <text evidence="1 7">Cell wall biogenesis; peptidoglycan biosynthesis.</text>
</comment>
<evidence type="ECO:0000256" key="6">
    <source>
        <dbReference type="ARBA" id="ARBA00023316"/>
    </source>
</evidence>
<evidence type="ECO:0000256" key="3">
    <source>
        <dbReference type="ARBA" id="ARBA00022679"/>
    </source>
</evidence>
<name>A0A380MNL0_9GAMM</name>
<dbReference type="GO" id="GO:0008360">
    <property type="term" value="P:regulation of cell shape"/>
    <property type="evidence" value="ECO:0007669"/>
    <property type="project" value="UniProtKB-UniRule"/>
</dbReference>
<dbReference type="UniPathway" id="UPA00219"/>
<dbReference type="PANTHER" id="PTHR41533">
    <property type="entry name" value="L,D-TRANSPEPTIDASE HI_1667-RELATED"/>
    <property type="match status" value="1"/>
</dbReference>
<dbReference type="CDD" id="cd16913">
    <property type="entry name" value="YkuD_like"/>
    <property type="match status" value="1"/>
</dbReference>
<dbReference type="Pfam" id="PF03734">
    <property type="entry name" value="YkuD"/>
    <property type="match status" value="1"/>
</dbReference>
<dbReference type="GO" id="GO:0071555">
    <property type="term" value="P:cell wall organization"/>
    <property type="evidence" value="ECO:0007669"/>
    <property type="project" value="UniProtKB-UniRule"/>
</dbReference>
<evidence type="ECO:0000256" key="5">
    <source>
        <dbReference type="ARBA" id="ARBA00022984"/>
    </source>
</evidence>
<keyword evidence="6 7" id="KW-0961">Cell wall biogenesis/degradation</keyword>
<evidence type="ECO:0000259" key="9">
    <source>
        <dbReference type="PROSITE" id="PS52029"/>
    </source>
</evidence>
<accession>A0A380MNL0</accession>
<organism evidence="10 11">
    <name type="scientific">Suttonella ornithocola</name>
    <dbReference type="NCBI Taxonomy" id="279832"/>
    <lineage>
        <taxon>Bacteria</taxon>
        <taxon>Pseudomonadati</taxon>
        <taxon>Pseudomonadota</taxon>
        <taxon>Gammaproteobacteria</taxon>
        <taxon>Cardiobacteriales</taxon>
        <taxon>Cardiobacteriaceae</taxon>
        <taxon>Suttonella</taxon>
    </lineage>
</organism>
<keyword evidence="3" id="KW-0808">Transferase</keyword>
<keyword evidence="11" id="KW-1185">Reference proteome</keyword>
<dbReference type="PROSITE" id="PS52029">
    <property type="entry name" value="LD_TPASE"/>
    <property type="match status" value="1"/>
</dbReference>
<evidence type="ECO:0000256" key="1">
    <source>
        <dbReference type="ARBA" id="ARBA00004752"/>
    </source>
</evidence>
<comment type="similarity">
    <text evidence="2">Belongs to the YkuD family.</text>
</comment>
<dbReference type="GO" id="GO:0004180">
    <property type="term" value="F:carboxypeptidase activity"/>
    <property type="evidence" value="ECO:0007669"/>
    <property type="project" value="UniProtKB-ARBA"/>
</dbReference>
<dbReference type="Proteomes" id="UP000254601">
    <property type="component" value="Unassembled WGS sequence"/>
</dbReference>
<feature type="active site" description="Nucleophile" evidence="7">
    <location>
        <position position="427"/>
    </location>
</feature>
<reference evidence="10 11" key="1">
    <citation type="submission" date="2018-06" db="EMBL/GenBank/DDBJ databases">
        <authorList>
            <consortium name="Pathogen Informatics"/>
            <person name="Doyle S."/>
        </authorList>
    </citation>
    <scope>NUCLEOTIDE SEQUENCE [LARGE SCALE GENOMIC DNA]</scope>
    <source>
        <strain evidence="10 11">NCTC13337</strain>
    </source>
</reference>
<proteinExistence type="inferred from homology"/>
<sequence length="509" mass="56953">MKFTLLSCFIATSLSAALANVAIAQQIDEALFDRAAPVLEDNLPPGADISDIQPPAEQEQEIAEAQAEAQVPVIQTEMMPFNSKRIDLIERLQQPLKKVVINGQSVALKHPERVKTFYTTRQYPTIWTHENQTTALLPQLQQAIESSVEDALNPASYHQSILKSLKPDTHYQDIVALELLMTDAWLYLAGDLANGLVNPKVTSPTWNAVKVTDVELANALASGVLQQNIIAPLQAFNADDPYYQALKKCYLSGKTGKTDALVINMDRIRWMAPGWYKNRFIFVNIPSYEVKVIEHGKDIYKTRSVVGRIDRQTPRFVDRMRHVVFSPTWTVPSTIMKKDKLAKLKANPSAFDGNFEVVTPGGKVVSPSSVNWSAVNPSSYSLRQKPGRNNALGQVKFLFPNKHAIYLHDTPSKGLFNQANRAKSSGCVRLADPLDFAQVLLTGTNWNSQKIKTAANQSKQQWVNTPKQTPIYLVYWTTWADTNGDIRHAKDIYKLDAKLISAYKKALTY</sequence>
<feature type="signal peptide" evidence="8">
    <location>
        <begin position="1"/>
        <end position="24"/>
    </location>
</feature>
<gene>
    <name evidence="10" type="ORF">NCTC13337_00626</name>
</gene>
<dbReference type="RefSeq" id="WP_072577135.1">
    <property type="nucleotide sequence ID" value="NZ_LWHB01000135.1"/>
</dbReference>
<dbReference type="PANTHER" id="PTHR41533:SF2">
    <property type="entry name" value="BLR7131 PROTEIN"/>
    <property type="match status" value="1"/>
</dbReference>
<dbReference type="AlphaFoldDB" id="A0A380MNL0"/>
<feature type="chain" id="PRO_5016887938" evidence="8">
    <location>
        <begin position="25"/>
        <end position="509"/>
    </location>
</feature>
<dbReference type="EMBL" id="UHIC01000001">
    <property type="protein sequence ID" value="SUO94220.1"/>
    <property type="molecule type" value="Genomic_DNA"/>
</dbReference>
<evidence type="ECO:0000256" key="2">
    <source>
        <dbReference type="ARBA" id="ARBA00005992"/>
    </source>
</evidence>
<dbReference type="GO" id="GO:0016740">
    <property type="term" value="F:transferase activity"/>
    <property type="evidence" value="ECO:0007669"/>
    <property type="project" value="UniProtKB-KW"/>
</dbReference>
<keyword evidence="5 7" id="KW-0573">Peptidoglycan synthesis</keyword>
<dbReference type="InterPro" id="IPR005490">
    <property type="entry name" value="LD_TPept_cat_dom"/>
</dbReference>